<keyword evidence="14" id="KW-1185">Reference proteome</keyword>
<dbReference type="PIRSF" id="PIRSF006004">
    <property type="entry name" value="CHP00048"/>
    <property type="match status" value="1"/>
</dbReference>
<evidence type="ECO:0000313" key="12">
    <source>
        <dbReference type="EMBL" id="EKX36319.1"/>
    </source>
</evidence>
<dbReference type="SFLD" id="SFLDF00275">
    <property type="entry name" value="adenosine_C2_methyltransferase"/>
    <property type="match status" value="1"/>
</dbReference>
<reference evidence="13" key="3">
    <citation type="submission" date="2015-06" db="UniProtKB">
        <authorList>
            <consortium name="EnsemblProtists"/>
        </authorList>
    </citation>
    <scope>IDENTIFICATION</scope>
</reference>
<dbReference type="PaxDb" id="55529-EKX36319"/>
<evidence type="ECO:0000256" key="9">
    <source>
        <dbReference type="ARBA" id="ARBA00023004"/>
    </source>
</evidence>
<dbReference type="GO" id="GO:0051539">
    <property type="term" value="F:4 iron, 4 sulfur cluster binding"/>
    <property type="evidence" value="ECO:0007669"/>
    <property type="project" value="UniProtKB-KW"/>
</dbReference>
<dbReference type="SFLD" id="SFLDS00029">
    <property type="entry name" value="Radical_SAM"/>
    <property type="match status" value="1"/>
</dbReference>
<dbReference type="Proteomes" id="UP000011087">
    <property type="component" value="Unassembled WGS sequence"/>
</dbReference>
<dbReference type="eggNOG" id="ENOG502QV91">
    <property type="taxonomic scope" value="Eukaryota"/>
</dbReference>
<dbReference type="InterPro" id="IPR013785">
    <property type="entry name" value="Aldolase_TIM"/>
</dbReference>
<dbReference type="PROSITE" id="PS51918">
    <property type="entry name" value="RADICAL_SAM"/>
    <property type="match status" value="1"/>
</dbReference>
<dbReference type="OrthoDB" id="538249at2759"/>
<comment type="subcellular location">
    <subcellularLocation>
        <location evidence="2">Cytoplasm</location>
    </subcellularLocation>
</comment>
<dbReference type="GO" id="GO:0008173">
    <property type="term" value="F:RNA methyltransferase activity"/>
    <property type="evidence" value="ECO:0007669"/>
    <property type="project" value="InterPro"/>
</dbReference>
<dbReference type="GO" id="GO:0070475">
    <property type="term" value="P:rRNA base methylation"/>
    <property type="evidence" value="ECO:0007669"/>
    <property type="project" value="TreeGrafter"/>
</dbReference>
<evidence type="ECO:0000256" key="2">
    <source>
        <dbReference type="ARBA" id="ARBA00004496"/>
    </source>
</evidence>
<keyword evidence="4" id="KW-0963">Cytoplasm</keyword>
<dbReference type="AlphaFoldDB" id="L1IK87"/>
<reference evidence="12 14" key="1">
    <citation type="journal article" date="2012" name="Nature">
        <title>Algal genomes reveal evolutionary mosaicism and the fate of nucleomorphs.</title>
        <authorList>
            <consortium name="DOE Joint Genome Institute"/>
            <person name="Curtis B.A."/>
            <person name="Tanifuji G."/>
            <person name="Burki F."/>
            <person name="Gruber A."/>
            <person name="Irimia M."/>
            <person name="Maruyama S."/>
            <person name="Arias M.C."/>
            <person name="Ball S.G."/>
            <person name="Gile G.H."/>
            <person name="Hirakawa Y."/>
            <person name="Hopkins J.F."/>
            <person name="Kuo A."/>
            <person name="Rensing S.A."/>
            <person name="Schmutz J."/>
            <person name="Symeonidi A."/>
            <person name="Elias M."/>
            <person name="Eveleigh R.J."/>
            <person name="Herman E.K."/>
            <person name="Klute M.J."/>
            <person name="Nakayama T."/>
            <person name="Obornik M."/>
            <person name="Reyes-Prieto A."/>
            <person name="Armbrust E.V."/>
            <person name="Aves S.J."/>
            <person name="Beiko R.G."/>
            <person name="Coutinho P."/>
            <person name="Dacks J.B."/>
            <person name="Durnford D.G."/>
            <person name="Fast N.M."/>
            <person name="Green B.R."/>
            <person name="Grisdale C.J."/>
            <person name="Hempel F."/>
            <person name="Henrissat B."/>
            <person name="Hoppner M.P."/>
            <person name="Ishida K."/>
            <person name="Kim E."/>
            <person name="Koreny L."/>
            <person name="Kroth P.G."/>
            <person name="Liu Y."/>
            <person name="Malik S.B."/>
            <person name="Maier U.G."/>
            <person name="McRose D."/>
            <person name="Mock T."/>
            <person name="Neilson J.A."/>
            <person name="Onodera N.T."/>
            <person name="Poole A.M."/>
            <person name="Pritham E.J."/>
            <person name="Richards T.A."/>
            <person name="Rocap G."/>
            <person name="Roy S.W."/>
            <person name="Sarai C."/>
            <person name="Schaack S."/>
            <person name="Shirato S."/>
            <person name="Slamovits C.H."/>
            <person name="Spencer D.F."/>
            <person name="Suzuki S."/>
            <person name="Worden A.Z."/>
            <person name="Zauner S."/>
            <person name="Barry K."/>
            <person name="Bell C."/>
            <person name="Bharti A.K."/>
            <person name="Crow J.A."/>
            <person name="Grimwood J."/>
            <person name="Kramer R."/>
            <person name="Lindquist E."/>
            <person name="Lucas S."/>
            <person name="Salamov A."/>
            <person name="McFadden G.I."/>
            <person name="Lane C.E."/>
            <person name="Keeling P.J."/>
            <person name="Gray M.W."/>
            <person name="Grigoriev I.V."/>
            <person name="Archibald J.M."/>
        </authorList>
    </citation>
    <scope>NUCLEOTIDE SEQUENCE</scope>
    <source>
        <strain evidence="12 14">CCMP2712</strain>
    </source>
</reference>
<evidence type="ECO:0000259" key="11">
    <source>
        <dbReference type="PROSITE" id="PS51918"/>
    </source>
</evidence>
<evidence type="ECO:0000256" key="1">
    <source>
        <dbReference type="ARBA" id="ARBA00001966"/>
    </source>
</evidence>
<dbReference type="HOGENOM" id="CLU_029101_2_1_1"/>
<evidence type="ECO:0000256" key="4">
    <source>
        <dbReference type="ARBA" id="ARBA00022490"/>
    </source>
</evidence>
<dbReference type="EnsemblProtists" id="EKX36319">
    <property type="protein sequence ID" value="EKX36319"/>
    <property type="gene ID" value="GUITHDRAFT_90026"/>
</dbReference>
<keyword evidence="3" id="KW-0004">4Fe-4S</keyword>
<dbReference type="KEGG" id="gtt:GUITHDRAFT_90026"/>
<evidence type="ECO:0000256" key="6">
    <source>
        <dbReference type="ARBA" id="ARBA00022679"/>
    </source>
</evidence>
<dbReference type="SFLD" id="SFLDG01062">
    <property type="entry name" value="methyltransferase_(Class_A)"/>
    <property type="match status" value="1"/>
</dbReference>
<gene>
    <name evidence="12" type="ORF">GUITHDRAFT_90026</name>
</gene>
<dbReference type="EMBL" id="JH993076">
    <property type="protein sequence ID" value="EKX36319.1"/>
    <property type="molecule type" value="Genomic_DNA"/>
</dbReference>
<dbReference type="PANTHER" id="PTHR30544:SF5">
    <property type="entry name" value="RADICAL SAM CORE DOMAIN-CONTAINING PROTEIN"/>
    <property type="match status" value="1"/>
</dbReference>
<name>L1IK87_GUITC</name>
<keyword evidence="9" id="KW-0408">Iron</keyword>
<dbReference type="InterPro" id="IPR004383">
    <property type="entry name" value="rRNA_lsu_MTrfase_RlmN/Cfr"/>
</dbReference>
<keyword evidence="10" id="KW-0411">Iron-sulfur</keyword>
<feature type="domain" description="Radical SAM core" evidence="11">
    <location>
        <begin position="117"/>
        <end position="350"/>
    </location>
</feature>
<dbReference type="InterPro" id="IPR040072">
    <property type="entry name" value="Methyltransferase_A"/>
</dbReference>
<keyword evidence="6" id="KW-0808">Transferase</keyword>
<keyword evidence="8" id="KW-0479">Metal-binding</keyword>
<evidence type="ECO:0000256" key="7">
    <source>
        <dbReference type="ARBA" id="ARBA00022691"/>
    </source>
</evidence>
<dbReference type="InterPro" id="IPR058240">
    <property type="entry name" value="rSAM_sf"/>
</dbReference>
<protein>
    <recommendedName>
        <fullName evidence="11">Radical SAM core domain-containing protein</fullName>
    </recommendedName>
</protein>
<dbReference type="PANTHER" id="PTHR30544">
    <property type="entry name" value="23S RRNA METHYLTRANSFERASE"/>
    <property type="match status" value="1"/>
</dbReference>
<reference evidence="14" key="2">
    <citation type="submission" date="2012-11" db="EMBL/GenBank/DDBJ databases">
        <authorList>
            <person name="Kuo A."/>
            <person name="Curtis B.A."/>
            <person name="Tanifuji G."/>
            <person name="Burki F."/>
            <person name="Gruber A."/>
            <person name="Irimia M."/>
            <person name="Maruyama S."/>
            <person name="Arias M.C."/>
            <person name="Ball S.G."/>
            <person name="Gile G.H."/>
            <person name="Hirakawa Y."/>
            <person name="Hopkins J.F."/>
            <person name="Rensing S.A."/>
            <person name="Schmutz J."/>
            <person name="Symeonidi A."/>
            <person name="Elias M."/>
            <person name="Eveleigh R.J."/>
            <person name="Herman E.K."/>
            <person name="Klute M.J."/>
            <person name="Nakayama T."/>
            <person name="Obornik M."/>
            <person name="Reyes-Prieto A."/>
            <person name="Armbrust E.V."/>
            <person name="Aves S.J."/>
            <person name="Beiko R.G."/>
            <person name="Coutinho P."/>
            <person name="Dacks J.B."/>
            <person name="Durnford D.G."/>
            <person name="Fast N.M."/>
            <person name="Green B.R."/>
            <person name="Grisdale C."/>
            <person name="Hempe F."/>
            <person name="Henrissat B."/>
            <person name="Hoppner M.P."/>
            <person name="Ishida K.-I."/>
            <person name="Kim E."/>
            <person name="Koreny L."/>
            <person name="Kroth P.G."/>
            <person name="Liu Y."/>
            <person name="Malik S.-B."/>
            <person name="Maier U.G."/>
            <person name="McRose D."/>
            <person name="Mock T."/>
            <person name="Neilson J.A."/>
            <person name="Onodera N.T."/>
            <person name="Poole A.M."/>
            <person name="Pritham E.J."/>
            <person name="Richards T.A."/>
            <person name="Rocap G."/>
            <person name="Roy S.W."/>
            <person name="Sarai C."/>
            <person name="Schaack S."/>
            <person name="Shirato S."/>
            <person name="Slamovits C.H."/>
            <person name="Spencer D.F."/>
            <person name="Suzuki S."/>
            <person name="Worden A.Z."/>
            <person name="Zauner S."/>
            <person name="Barry K."/>
            <person name="Bell C."/>
            <person name="Bharti A.K."/>
            <person name="Crow J.A."/>
            <person name="Grimwood J."/>
            <person name="Kramer R."/>
            <person name="Lindquist E."/>
            <person name="Lucas S."/>
            <person name="Salamov A."/>
            <person name="McFadden G.I."/>
            <person name="Lane C.E."/>
            <person name="Keeling P.J."/>
            <person name="Gray M.W."/>
            <person name="Grigoriev I.V."/>
            <person name="Archibald J.M."/>
        </authorList>
    </citation>
    <scope>NUCLEOTIDE SEQUENCE</scope>
    <source>
        <strain evidence="14">CCMP2712</strain>
    </source>
</reference>
<accession>L1IK87</accession>
<evidence type="ECO:0000256" key="8">
    <source>
        <dbReference type="ARBA" id="ARBA00022723"/>
    </source>
</evidence>
<dbReference type="GO" id="GO:0046872">
    <property type="term" value="F:metal ion binding"/>
    <property type="evidence" value="ECO:0007669"/>
    <property type="project" value="UniProtKB-KW"/>
</dbReference>
<keyword evidence="5" id="KW-0489">Methyltransferase</keyword>
<evidence type="ECO:0000313" key="14">
    <source>
        <dbReference type="Proteomes" id="UP000011087"/>
    </source>
</evidence>
<keyword evidence="7" id="KW-0949">S-adenosyl-L-methionine</keyword>
<dbReference type="GeneID" id="17293010"/>
<dbReference type="InterPro" id="IPR007197">
    <property type="entry name" value="rSAM"/>
</dbReference>
<evidence type="ECO:0000256" key="5">
    <source>
        <dbReference type="ARBA" id="ARBA00022603"/>
    </source>
</evidence>
<evidence type="ECO:0000313" key="13">
    <source>
        <dbReference type="EnsemblProtists" id="EKX36319"/>
    </source>
</evidence>
<organism evidence="12">
    <name type="scientific">Guillardia theta (strain CCMP2712)</name>
    <name type="common">Cryptophyte</name>
    <dbReference type="NCBI Taxonomy" id="905079"/>
    <lineage>
        <taxon>Eukaryota</taxon>
        <taxon>Cryptophyceae</taxon>
        <taxon>Pyrenomonadales</taxon>
        <taxon>Geminigeraceae</taxon>
        <taxon>Guillardia</taxon>
    </lineage>
</organism>
<evidence type="ECO:0000256" key="3">
    <source>
        <dbReference type="ARBA" id="ARBA00022485"/>
    </source>
</evidence>
<dbReference type="GO" id="GO:0030488">
    <property type="term" value="P:tRNA methylation"/>
    <property type="evidence" value="ECO:0007669"/>
    <property type="project" value="TreeGrafter"/>
</dbReference>
<dbReference type="STRING" id="905079.L1IK87"/>
<dbReference type="SUPFAM" id="SSF102114">
    <property type="entry name" value="Radical SAM enzymes"/>
    <property type="match status" value="1"/>
</dbReference>
<evidence type="ECO:0000256" key="10">
    <source>
        <dbReference type="ARBA" id="ARBA00023014"/>
    </source>
</evidence>
<proteinExistence type="predicted"/>
<dbReference type="GO" id="GO:0005737">
    <property type="term" value="C:cytoplasm"/>
    <property type="evidence" value="ECO:0007669"/>
    <property type="project" value="UniProtKB-SubCell"/>
</dbReference>
<dbReference type="Gene3D" id="3.20.20.70">
    <property type="entry name" value="Aldolase class I"/>
    <property type="match status" value="1"/>
</dbReference>
<comment type="cofactor">
    <cofactor evidence="1">
        <name>[4Fe-4S] cluster</name>
        <dbReference type="ChEBI" id="CHEBI:49883"/>
    </cofactor>
</comment>
<sequence>MRMVVAADAIDADALVQTPRPSVFEHLPDLGELLGGTGKAKLVWASIRAGRDPWTDETVTEKARKKLKENFQEIPRVSHVTRASCGTIKLLIAMQDGMEIESVVIPHEGRPTAASVVEPRTTLCVSSQVGCNRACSFCATGKMGFIRQLTSHEILSQVYIALRCIKEENLPPLHNIVFMGMGEPLNNFVNACEVLTDQNCFQMAKNRVTVSSVGPSPAVIRAAAGIPAMLAWSVHAADDTTRSKLVPTTANTMVELRDQGERMTSVAVTLIDGINDSVEQADQLMKLLTPLLEQGPALMPAESLLRFHVLAGLKVCVDLIPYNDIGTEDCTPPADVHLQVPAAHHERGFACFVRVTRGDDQSAACGQLATSSKSSRKQS</sequence>
<dbReference type="OMA" id="MGEPAHN"/>
<dbReference type="RefSeq" id="XP_005823299.1">
    <property type="nucleotide sequence ID" value="XM_005823242.1"/>
</dbReference>